<keyword evidence="1" id="KW-0472">Membrane</keyword>
<dbReference type="WBParaSite" id="Hba_12474">
    <property type="protein sequence ID" value="Hba_12474"/>
    <property type="gene ID" value="Hba_12474"/>
</dbReference>
<organism evidence="2 3">
    <name type="scientific">Heterorhabditis bacteriophora</name>
    <name type="common">Entomopathogenic nematode worm</name>
    <dbReference type="NCBI Taxonomy" id="37862"/>
    <lineage>
        <taxon>Eukaryota</taxon>
        <taxon>Metazoa</taxon>
        <taxon>Ecdysozoa</taxon>
        <taxon>Nematoda</taxon>
        <taxon>Chromadorea</taxon>
        <taxon>Rhabditida</taxon>
        <taxon>Rhabditina</taxon>
        <taxon>Rhabditomorpha</taxon>
        <taxon>Strongyloidea</taxon>
        <taxon>Heterorhabditidae</taxon>
        <taxon>Heterorhabditis</taxon>
    </lineage>
</organism>
<accession>A0A1I7X4T4</accession>
<evidence type="ECO:0000313" key="3">
    <source>
        <dbReference type="WBParaSite" id="Hba_12474"/>
    </source>
</evidence>
<protein>
    <submittedName>
        <fullName evidence="3">Uncharacterized protein</fullName>
    </submittedName>
</protein>
<dbReference type="Proteomes" id="UP000095283">
    <property type="component" value="Unplaced"/>
</dbReference>
<keyword evidence="2" id="KW-1185">Reference proteome</keyword>
<feature type="transmembrane region" description="Helical" evidence="1">
    <location>
        <begin position="34"/>
        <end position="56"/>
    </location>
</feature>
<sequence length="83" mass="9858">MIIFKEKVVNISFFLLFRLNMQNGQLYWTSQERAVIFASFYAGGLIATVATEVNIFKRKDFIKISLIREYDYRFCRSIAIIIY</sequence>
<evidence type="ECO:0000256" key="1">
    <source>
        <dbReference type="SAM" id="Phobius"/>
    </source>
</evidence>
<proteinExistence type="predicted"/>
<keyword evidence="1" id="KW-1133">Transmembrane helix</keyword>
<dbReference type="AlphaFoldDB" id="A0A1I7X4T4"/>
<evidence type="ECO:0000313" key="2">
    <source>
        <dbReference type="Proteomes" id="UP000095283"/>
    </source>
</evidence>
<keyword evidence="1" id="KW-0812">Transmembrane</keyword>
<name>A0A1I7X4T4_HETBA</name>
<reference evidence="3" key="1">
    <citation type="submission" date="2016-11" db="UniProtKB">
        <authorList>
            <consortium name="WormBaseParasite"/>
        </authorList>
    </citation>
    <scope>IDENTIFICATION</scope>
</reference>